<evidence type="ECO:0000313" key="2">
    <source>
        <dbReference type="EMBL" id="KFE58508.1"/>
    </source>
</evidence>
<name>A0A085VSV3_9BACT</name>
<comment type="caution">
    <text evidence="3">The sequence shown here is derived from an EMBL/GenBank/DDBJ whole genome shotgun (WGS) entry which is preliminary data.</text>
</comment>
<dbReference type="InterPro" id="IPR011753">
    <property type="entry name" value="DUSAM_dom"/>
</dbReference>
<reference evidence="3 4" key="1">
    <citation type="submission" date="2014-04" db="EMBL/GenBank/DDBJ databases">
        <title>Genome assembly of Hyalangium minutum DSM 14724.</title>
        <authorList>
            <person name="Sharma G."/>
            <person name="Subramanian S."/>
        </authorList>
    </citation>
    <scope>NUCLEOTIDE SEQUENCE [LARGE SCALE GENOMIC DNA]</scope>
    <source>
        <strain evidence="3 4">DSM 14724</strain>
    </source>
</reference>
<dbReference type="Proteomes" id="UP000028725">
    <property type="component" value="Unassembled WGS sequence"/>
</dbReference>
<gene>
    <name evidence="3" type="ORF">DB31_6237</name>
    <name evidence="2" type="ORF">DB31_6271</name>
</gene>
<evidence type="ECO:0000313" key="3">
    <source>
        <dbReference type="EMBL" id="KFE58516.1"/>
    </source>
</evidence>
<proteinExistence type="predicted"/>
<evidence type="ECO:0000313" key="4">
    <source>
        <dbReference type="Proteomes" id="UP000028725"/>
    </source>
</evidence>
<dbReference type="EMBL" id="JMCB01000037">
    <property type="protein sequence ID" value="KFE58508.1"/>
    <property type="molecule type" value="Genomic_DNA"/>
</dbReference>
<dbReference type="Pfam" id="PF09543">
    <property type="entry name" value="DUF2379"/>
    <property type="match status" value="1"/>
</dbReference>
<organism evidence="3 4">
    <name type="scientific">Hyalangium minutum</name>
    <dbReference type="NCBI Taxonomy" id="394096"/>
    <lineage>
        <taxon>Bacteria</taxon>
        <taxon>Pseudomonadati</taxon>
        <taxon>Myxococcota</taxon>
        <taxon>Myxococcia</taxon>
        <taxon>Myxococcales</taxon>
        <taxon>Cystobacterineae</taxon>
        <taxon>Archangiaceae</taxon>
        <taxon>Hyalangium</taxon>
    </lineage>
</organism>
<protein>
    <recommendedName>
        <fullName evidence="1">DUSAM domain-containing protein</fullName>
    </recommendedName>
</protein>
<accession>A0A085VSV3</accession>
<keyword evidence="4" id="KW-1185">Reference proteome</keyword>
<dbReference type="AlphaFoldDB" id="A0A085VSV3"/>
<sequence>MVGSSPCLPFAFEGNHTKCGRATELGQTHFGSARQEMRDVLKVEVVPHYRALAEGQLEDMADAP</sequence>
<dbReference type="PATRIC" id="fig|394096.3.peg.8954"/>
<evidence type="ECO:0000259" key="1">
    <source>
        <dbReference type="Pfam" id="PF09543"/>
    </source>
</evidence>
<dbReference type="EMBL" id="JMCB01000035">
    <property type="protein sequence ID" value="KFE58516.1"/>
    <property type="molecule type" value="Genomic_DNA"/>
</dbReference>
<feature type="domain" description="DUSAM" evidence="1">
    <location>
        <begin position="27"/>
        <end position="60"/>
    </location>
</feature>